<dbReference type="InterPro" id="IPR001005">
    <property type="entry name" value="SANT/Myb"/>
</dbReference>
<proteinExistence type="predicted"/>
<feature type="compositionally biased region" description="Polar residues" evidence="7">
    <location>
        <begin position="433"/>
        <end position="444"/>
    </location>
</feature>
<keyword evidence="4" id="KW-0238">DNA-binding</keyword>
<sequence>MMMMMMRRGNQVNAQNEGGRSSGDSGLTNGNGEERENDKILKKGPWTAAEDIVLINYVRAHGEGNWNAVHKNTGLARCGKSCRLRWANHLRPNLKKGAFSAEEERIIVELHAQIGNKWAQMATQLPGRTDNEIKNYWNTRLKRRQRQGLPIYPPDLEQLHYQHTLRHYSHPPPPPLLPPPPPPTTTAPFSFQTPMMSLHTLTMPSTLHHLHIPHRPPPPYNPRSAATALPPPPLHSPNSASTPPTLQSPSGSTPPPPPVSPLPSPHNQPPFSTHPLIDYPTSITHTAADYDFFHNNKRFKLGESQINNNNSFMLPFSHEQNYSNLPSSSSKNFHQPHLDSGLFYPFKTDQDGSSGDGLLEDMLRESQALAAEANDGRNKELLKEMNSAAQLDQEEEDYSKLINDDGPTSMGMAVNEWPSKGSGESSGRKPSAVTDNENQLALESQGFTSLMFPDDHAAAMSSGVQSWDNFPGIS</sequence>
<evidence type="ECO:0000256" key="3">
    <source>
        <dbReference type="ARBA" id="ARBA00023015"/>
    </source>
</evidence>
<keyword evidence="2" id="KW-0677">Repeat</keyword>
<dbReference type="EMBL" id="JBBPBM010000004">
    <property type="protein sequence ID" value="KAK8589137.1"/>
    <property type="molecule type" value="Genomic_DNA"/>
</dbReference>
<dbReference type="SUPFAM" id="SSF46689">
    <property type="entry name" value="Homeodomain-like"/>
    <property type="match status" value="1"/>
</dbReference>
<comment type="subcellular location">
    <subcellularLocation>
        <location evidence="1">Nucleus</location>
    </subcellularLocation>
</comment>
<keyword evidence="11" id="KW-1185">Reference proteome</keyword>
<feature type="domain" description="Myb-like" evidence="8">
    <location>
        <begin position="38"/>
        <end position="90"/>
    </location>
</feature>
<evidence type="ECO:0000256" key="4">
    <source>
        <dbReference type="ARBA" id="ARBA00023125"/>
    </source>
</evidence>
<protein>
    <submittedName>
        <fullName evidence="10">Uncharacterized protein</fullName>
    </submittedName>
</protein>
<keyword evidence="3" id="KW-0805">Transcription regulation</keyword>
<dbReference type="Gene3D" id="1.10.10.60">
    <property type="entry name" value="Homeodomain-like"/>
    <property type="match status" value="2"/>
</dbReference>
<feature type="domain" description="Myb-like" evidence="8">
    <location>
        <begin position="91"/>
        <end position="141"/>
    </location>
</feature>
<keyword evidence="6" id="KW-0539">Nucleus</keyword>
<comment type="caution">
    <text evidence="10">The sequence shown here is derived from an EMBL/GenBank/DDBJ whole genome shotgun (WGS) entry which is preliminary data.</text>
</comment>
<dbReference type="Pfam" id="PF00249">
    <property type="entry name" value="Myb_DNA-binding"/>
    <property type="match status" value="2"/>
</dbReference>
<evidence type="ECO:0000256" key="1">
    <source>
        <dbReference type="ARBA" id="ARBA00004123"/>
    </source>
</evidence>
<dbReference type="InterPro" id="IPR017930">
    <property type="entry name" value="Myb_dom"/>
</dbReference>
<dbReference type="PROSITE" id="PS51294">
    <property type="entry name" value="HTH_MYB"/>
    <property type="match status" value="2"/>
</dbReference>
<evidence type="ECO:0000256" key="7">
    <source>
        <dbReference type="SAM" id="MobiDB-lite"/>
    </source>
</evidence>
<feature type="compositionally biased region" description="Pro residues" evidence="7">
    <location>
        <begin position="170"/>
        <end position="185"/>
    </location>
</feature>
<dbReference type="CDD" id="cd00167">
    <property type="entry name" value="SANT"/>
    <property type="match status" value="2"/>
</dbReference>
<organism evidence="10 11">
    <name type="scientific">Hibiscus sabdariffa</name>
    <name type="common">roselle</name>
    <dbReference type="NCBI Taxonomy" id="183260"/>
    <lineage>
        <taxon>Eukaryota</taxon>
        <taxon>Viridiplantae</taxon>
        <taxon>Streptophyta</taxon>
        <taxon>Embryophyta</taxon>
        <taxon>Tracheophyta</taxon>
        <taxon>Spermatophyta</taxon>
        <taxon>Magnoliopsida</taxon>
        <taxon>eudicotyledons</taxon>
        <taxon>Gunneridae</taxon>
        <taxon>Pentapetalae</taxon>
        <taxon>rosids</taxon>
        <taxon>malvids</taxon>
        <taxon>Malvales</taxon>
        <taxon>Malvaceae</taxon>
        <taxon>Malvoideae</taxon>
        <taxon>Hibiscus</taxon>
    </lineage>
</organism>
<dbReference type="PANTHER" id="PTHR47995:SF18">
    <property type="entry name" value="TRANSCRIPTION FACTOR MYB65"/>
    <property type="match status" value="1"/>
</dbReference>
<evidence type="ECO:0000259" key="9">
    <source>
        <dbReference type="PROSITE" id="PS51294"/>
    </source>
</evidence>
<evidence type="ECO:0000313" key="10">
    <source>
        <dbReference type="EMBL" id="KAK8589137.1"/>
    </source>
</evidence>
<feature type="domain" description="HTH myb-type" evidence="9">
    <location>
        <begin position="38"/>
        <end position="90"/>
    </location>
</feature>
<evidence type="ECO:0000256" key="2">
    <source>
        <dbReference type="ARBA" id="ARBA00022737"/>
    </source>
</evidence>
<feature type="compositionally biased region" description="Basic and acidic residues" evidence="7">
    <location>
        <begin position="32"/>
        <end position="41"/>
    </location>
</feature>
<feature type="compositionally biased region" description="Polar residues" evidence="7">
    <location>
        <begin position="10"/>
        <end position="31"/>
    </location>
</feature>
<reference evidence="10 11" key="1">
    <citation type="journal article" date="2024" name="G3 (Bethesda)">
        <title>Genome assembly of Hibiscus sabdariffa L. provides insights into metabolisms of medicinal natural products.</title>
        <authorList>
            <person name="Kim T."/>
        </authorList>
    </citation>
    <scope>NUCLEOTIDE SEQUENCE [LARGE SCALE GENOMIC DNA]</scope>
    <source>
        <strain evidence="10">TK-2024</strain>
        <tissue evidence="10">Old leaves</tissue>
    </source>
</reference>
<keyword evidence="5" id="KW-0804">Transcription</keyword>
<evidence type="ECO:0000256" key="6">
    <source>
        <dbReference type="ARBA" id="ARBA00023242"/>
    </source>
</evidence>
<feature type="region of interest" description="Disordered" evidence="7">
    <location>
        <begin position="166"/>
        <end position="191"/>
    </location>
</feature>
<feature type="region of interest" description="Disordered" evidence="7">
    <location>
        <begin position="409"/>
        <end position="444"/>
    </location>
</feature>
<dbReference type="SMART" id="SM00717">
    <property type="entry name" value="SANT"/>
    <property type="match status" value="2"/>
</dbReference>
<gene>
    <name evidence="10" type="ORF">V6N12_023543</name>
</gene>
<evidence type="ECO:0000256" key="5">
    <source>
        <dbReference type="ARBA" id="ARBA00023163"/>
    </source>
</evidence>
<evidence type="ECO:0000313" key="11">
    <source>
        <dbReference type="Proteomes" id="UP001472677"/>
    </source>
</evidence>
<dbReference type="InterPro" id="IPR009057">
    <property type="entry name" value="Homeodomain-like_sf"/>
</dbReference>
<feature type="domain" description="HTH myb-type" evidence="9">
    <location>
        <begin position="91"/>
        <end position="145"/>
    </location>
</feature>
<dbReference type="PROSITE" id="PS50090">
    <property type="entry name" value="MYB_LIKE"/>
    <property type="match status" value="2"/>
</dbReference>
<feature type="compositionally biased region" description="Pro residues" evidence="7">
    <location>
        <begin position="252"/>
        <end position="268"/>
    </location>
</feature>
<dbReference type="Proteomes" id="UP001472677">
    <property type="component" value="Unassembled WGS sequence"/>
</dbReference>
<feature type="compositionally biased region" description="Low complexity" evidence="7">
    <location>
        <begin position="241"/>
        <end position="251"/>
    </location>
</feature>
<name>A0ABR2FYF0_9ROSI</name>
<evidence type="ECO:0000259" key="8">
    <source>
        <dbReference type="PROSITE" id="PS50090"/>
    </source>
</evidence>
<accession>A0ABR2FYF0</accession>
<feature type="region of interest" description="Disordered" evidence="7">
    <location>
        <begin position="208"/>
        <end position="278"/>
    </location>
</feature>
<dbReference type="PANTHER" id="PTHR47995">
    <property type="entry name" value="TRANSCRIPTION FACTOR MYB33-RELATED"/>
    <property type="match status" value="1"/>
</dbReference>
<feature type="region of interest" description="Disordered" evidence="7">
    <location>
        <begin position="1"/>
        <end position="42"/>
    </location>
</feature>